<reference evidence="1" key="1">
    <citation type="journal article" date="2015" name="Nature">
        <title>Complex archaea that bridge the gap between prokaryotes and eukaryotes.</title>
        <authorList>
            <person name="Spang A."/>
            <person name="Saw J.H."/>
            <person name="Jorgensen S.L."/>
            <person name="Zaremba-Niedzwiedzka K."/>
            <person name="Martijn J."/>
            <person name="Lind A.E."/>
            <person name="van Eijk R."/>
            <person name="Schleper C."/>
            <person name="Guy L."/>
            <person name="Ettema T.J."/>
        </authorList>
    </citation>
    <scope>NUCLEOTIDE SEQUENCE</scope>
</reference>
<evidence type="ECO:0000313" key="1">
    <source>
        <dbReference type="EMBL" id="KKK47608.1"/>
    </source>
</evidence>
<dbReference type="EMBL" id="LAZR01069493">
    <property type="protein sequence ID" value="KKK47608.1"/>
    <property type="molecule type" value="Genomic_DNA"/>
</dbReference>
<dbReference type="AlphaFoldDB" id="A0A0F8VTD5"/>
<protein>
    <submittedName>
        <fullName evidence="1">Uncharacterized protein</fullName>
    </submittedName>
</protein>
<comment type="caution">
    <text evidence="1">The sequence shown here is derived from an EMBL/GenBank/DDBJ whole genome shotgun (WGS) entry which is preliminary data.</text>
</comment>
<name>A0A0F8VTD5_9ZZZZ</name>
<organism evidence="1">
    <name type="scientific">marine sediment metagenome</name>
    <dbReference type="NCBI Taxonomy" id="412755"/>
    <lineage>
        <taxon>unclassified sequences</taxon>
        <taxon>metagenomes</taxon>
        <taxon>ecological metagenomes</taxon>
    </lineage>
</organism>
<proteinExistence type="predicted"/>
<gene>
    <name evidence="1" type="ORF">LCGC14_3153490</name>
</gene>
<accession>A0A0F8VTD5</accession>
<sequence length="155" mass="16570">MATGISTAALGSGVTAGSSAFTNTQKILISAAKVANEPAAPDPDLVDSRSLPEGHYQFNFNTWGRMTQASALTDGVDLAQTQQLTLSSTLVNPTYHGIICTPTKLLMVRSGKSEIMNTIGKLLRYGKRGQNETSLIWKKNKIVSTFALLHTSRTG</sequence>